<name>A0A9D4XW05_PEA</name>
<organism evidence="2 3">
    <name type="scientific">Pisum sativum</name>
    <name type="common">Garden pea</name>
    <name type="synonym">Lathyrus oleraceus</name>
    <dbReference type="NCBI Taxonomy" id="3888"/>
    <lineage>
        <taxon>Eukaryota</taxon>
        <taxon>Viridiplantae</taxon>
        <taxon>Streptophyta</taxon>
        <taxon>Embryophyta</taxon>
        <taxon>Tracheophyta</taxon>
        <taxon>Spermatophyta</taxon>
        <taxon>Magnoliopsida</taxon>
        <taxon>eudicotyledons</taxon>
        <taxon>Gunneridae</taxon>
        <taxon>Pentapetalae</taxon>
        <taxon>rosids</taxon>
        <taxon>fabids</taxon>
        <taxon>Fabales</taxon>
        <taxon>Fabaceae</taxon>
        <taxon>Papilionoideae</taxon>
        <taxon>50 kb inversion clade</taxon>
        <taxon>NPAAA clade</taxon>
        <taxon>Hologalegina</taxon>
        <taxon>IRL clade</taxon>
        <taxon>Fabeae</taxon>
        <taxon>Lathyrus</taxon>
    </lineage>
</organism>
<evidence type="ECO:0000256" key="1">
    <source>
        <dbReference type="SAM" id="MobiDB-lite"/>
    </source>
</evidence>
<evidence type="ECO:0000313" key="2">
    <source>
        <dbReference type="EMBL" id="KAI5428548.1"/>
    </source>
</evidence>
<reference evidence="2 3" key="1">
    <citation type="journal article" date="2022" name="Nat. Genet.">
        <title>Improved pea reference genome and pan-genome highlight genomic features and evolutionary characteristics.</title>
        <authorList>
            <person name="Yang T."/>
            <person name="Liu R."/>
            <person name="Luo Y."/>
            <person name="Hu S."/>
            <person name="Wang D."/>
            <person name="Wang C."/>
            <person name="Pandey M.K."/>
            <person name="Ge S."/>
            <person name="Xu Q."/>
            <person name="Li N."/>
            <person name="Li G."/>
            <person name="Huang Y."/>
            <person name="Saxena R.K."/>
            <person name="Ji Y."/>
            <person name="Li M."/>
            <person name="Yan X."/>
            <person name="He Y."/>
            <person name="Liu Y."/>
            <person name="Wang X."/>
            <person name="Xiang C."/>
            <person name="Varshney R.K."/>
            <person name="Ding H."/>
            <person name="Gao S."/>
            <person name="Zong X."/>
        </authorList>
    </citation>
    <scope>NUCLEOTIDE SEQUENCE [LARGE SCALE GENOMIC DNA]</scope>
    <source>
        <strain evidence="2 3">cv. Zhongwan 6</strain>
    </source>
</reference>
<dbReference type="Gramene" id="Psat03G0351100-T1">
    <property type="protein sequence ID" value="KAI5428548.1"/>
    <property type="gene ID" value="KIW84_033511"/>
</dbReference>
<accession>A0A9D4XW05</accession>
<gene>
    <name evidence="2" type="ORF">KIW84_033511</name>
</gene>
<dbReference type="AlphaFoldDB" id="A0A9D4XW05"/>
<dbReference type="EMBL" id="JAMSHJ010000003">
    <property type="protein sequence ID" value="KAI5428548.1"/>
    <property type="molecule type" value="Genomic_DNA"/>
</dbReference>
<dbReference type="Proteomes" id="UP001058974">
    <property type="component" value="Chromosome 3"/>
</dbReference>
<keyword evidence="3" id="KW-1185">Reference proteome</keyword>
<proteinExistence type="predicted"/>
<comment type="caution">
    <text evidence="2">The sequence shown here is derived from an EMBL/GenBank/DDBJ whole genome shotgun (WGS) entry which is preliminary data.</text>
</comment>
<evidence type="ECO:0000313" key="3">
    <source>
        <dbReference type="Proteomes" id="UP001058974"/>
    </source>
</evidence>
<protein>
    <submittedName>
        <fullName evidence="2">Uncharacterized protein</fullName>
    </submittedName>
</protein>
<feature type="region of interest" description="Disordered" evidence="1">
    <location>
        <begin position="129"/>
        <end position="158"/>
    </location>
</feature>
<sequence length="440" mass="48629">MTTTRLDVVCQDMKSFTALSEILVAAKQHSLPNQTSMKIKWPLTGVVPENGTNVHNVNQGDRLYCKAVFSLQNSVVCGLHFANLGGNLAVGYEHGQESVFDISGNSGKGLVFVMTRDAHFVAVDAETGNMKNGSETQANNNHSHMNVDSSSNGNIFSSAESTTVSQSQLLQQKQHVGDQSHVLSNLGSQMSSGMRSGLLQKQVTNSNGAINSGLGFIGNNVQLANEPGISDGYASTYANSPKHIHQHFDQNQKPIVQVKLPSIPKTNSLISSHSNLHGMQQATHMKSQAVNQLEKFQSSLASRNAFLHSQQQYQQRPQQFQQLEQYSQSQQQFQLKLHSQQPQHLVNDDGFNQSQLSSNLENQVKMEPGIEHHKEVLNSHVPEQFHMSEMQNQFQQNSSEYCPRSAQHLSFPSGQHDLSSSAPQFTPPPCKHQTIHIIFK</sequence>